<evidence type="ECO:0000256" key="2">
    <source>
        <dbReference type="ARBA" id="ARBA00022630"/>
    </source>
</evidence>
<name>A0A383EB34_9ZZZZ</name>
<dbReference type="EMBL" id="UINC01224277">
    <property type="protein sequence ID" value="SVE53829.1"/>
    <property type="molecule type" value="Genomic_DNA"/>
</dbReference>
<evidence type="ECO:0000256" key="4">
    <source>
        <dbReference type="ARBA" id="ARBA00023002"/>
    </source>
</evidence>
<feature type="non-terminal residue" evidence="7">
    <location>
        <position position="179"/>
    </location>
</feature>
<comment type="cofactor">
    <cofactor evidence="1">
        <name>FAD</name>
        <dbReference type="ChEBI" id="CHEBI:57692"/>
    </cofactor>
</comment>
<dbReference type="AlphaFoldDB" id="A0A383EB34"/>
<evidence type="ECO:0000313" key="7">
    <source>
        <dbReference type="EMBL" id="SVE53829.1"/>
    </source>
</evidence>
<dbReference type="PANTHER" id="PTHR43104">
    <property type="entry name" value="L-2-HYDROXYGLUTARATE DEHYDROGENASE, MITOCHONDRIAL"/>
    <property type="match status" value="1"/>
</dbReference>
<dbReference type="Gene3D" id="3.50.50.60">
    <property type="entry name" value="FAD/NAD(P)-binding domain"/>
    <property type="match status" value="2"/>
</dbReference>
<keyword evidence="4" id="KW-0560">Oxidoreductase</keyword>
<feature type="domain" description="FAD dependent oxidoreductase" evidence="6">
    <location>
        <begin position="7"/>
        <end position="176"/>
    </location>
</feature>
<dbReference type="GO" id="GO:0047545">
    <property type="term" value="F:(S)-2-hydroxyglutarate dehydrogenase activity"/>
    <property type="evidence" value="ECO:0007669"/>
    <property type="project" value="TreeGrafter"/>
</dbReference>
<comment type="similarity">
    <text evidence="5">Belongs to the L2HGDH family.</text>
</comment>
<dbReference type="InterPro" id="IPR006076">
    <property type="entry name" value="FAD-dep_OxRdtase"/>
</dbReference>
<evidence type="ECO:0000256" key="3">
    <source>
        <dbReference type="ARBA" id="ARBA00022827"/>
    </source>
</evidence>
<dbReference type="Pfam" id="PF01266">
    <property type="entry name" value="DAO"/>
    <property type="match status" value="1"/>
</dbReference>
<evidence type="ECO:0000256" key="1">
    <source>
        <dbReference type="ARBA" id="ARBA00001974"/>
    </source>
</evidence>
<evidence type="ECO:0000256" key="5">
    <source>
        <dbReference type="ARBA" id="ARBA00037941"/>
    </source>
</evidence>
<evidence type="ECO:0000259" key="6">
    <source>
        <dbReference type="Pfam" id="PF01266"/>
    </source>
</evidence>
<dbReference type="PANTHER" id="PTHR43104:SF4">
    <property type="entry name" value="L-2-HYDROXYGLUTARATE DEHYDROGENASE, MITOCHONDRIAL"/>
    <property type="match status" value="1"/>
</dbReference>
<keyword evidence="3" id="KW-0274">FAD</keyword>
<dbReference type="SUPFAM" id="SSF51905">
    <property type="entry name" value="FAD/NAD(P)-binding domain"/>
    <property type="match status" value="1"/>
</dbReference>
<protein>
    <recommendedName>
        <fullName evidence="6">FAD dependent oxidoreductase domain-containing protein</fullName>
    </recommendedName>
</protein>
<accession>A0A383EB34</accession>
<keyword evidence="2" id="KW-0285">Flavoprotein</keyword>
<sequence>MDIVDSDCIIIGAGAAGLSIARQLATYFNNIFLIEKNKFIGQEATSRNSEVIHAGIYYNKGSLKHELSVKGKSMLYEYLKSRNLPFNNCGKYIISTSKEESEKLYNIKQNAEECGVEDLYLDTKCFRSRYPFIKSDEAIFSPSTGIFDSHAYLSSLASDFQQGGGHVMLNNECKGFDFS</sequence>
<reference evidence="7" key="1">
    <citation type="submission" date="2018-05" db="EMBL/GenBank/DDBJ databases">
        <authorList>
            <person name="Lanie J.A."/>
            <person name="Ng W.-L."/>
            <person name="Kazmierczak K.M."/>
            <person name="Andrzejewski T.M."/>
            <person name="Davidsen T.M."/>
            <person name="Wayne K.J."/>
            <person name="Tettelin H."/>
            <person name="Glass J.I."/>
            <person name="Rusch D."/>
            <person name="Podicherti R."/>
            <person name="Tsui H.-C.T."/>
            <person name="Winkler M.E."/>
        </authorList>
    </citation>
    <scope>NUCLEOTIDE SEQUENCE</scope>
</reference>
<gene>
    <name evidence="7" type="ORF">METZ01_LOCUS506683</name>
</gene>
<dbReference type="InterPro" id="IPR036188">
    <property type="entry name" value="FAD/NAD-bd_sf"/>
</dbReference>
<proteinExistence type="inferred from homology"/>
<organism evidence="7">
    <name type="scientific">marine metagenome</name>
    <dbReference type="NCBI Taxonomy" id="408172"/>
    <lineage>
        <taxon>unclassified sequences</taxon>
        <taxon>metagenomes</taxon>
        <taxon>ecological metagenomes</taxon>
    </lineage>
</organism>